<sequence>MPEHHVLQRRETFEPDRAARVQLVVRDADLRAEPELEAVREARRRVHHHTRRIDFAQEAHRAVVILGDDRIGVMRAVLVDVFDRGVDAVDDLDREHRREIFGAPVFVGRVDERTDARRLEHRARVGVDAQLDTLLAIQPAERRQHRGRDPARDEQRLHRVAGAVAMRLRVVADGERLRHARAIVDIHVADAVEVLDHRHARLVDQPLDQALAAARHDHVDVFGHRDQLADRRPIGRADDLHRVLRQPRRRQPFADQLRERGVRFERLRAAAQDRRVAGLQAQRGRVDRHVRPRFVDDPDHAERHAHLADLDSARAIFEIAHLADRVRQRRDLAQPFDHRLQRLVRQRQAIDERRVVPLVLRARDVARVGGLQRVCVAPDCPRDRFERGVLRRGGRACDLARGAPRAAADVRHVLVDIHRETRNASRVERRKNDCRKTGAPGAACALAAVPPVHADCKCKRRRESPLRRAGAARRRLARPRARRSSRAGTGRPTDRAAARRAPRRATRPTTP</sequence>
<accession>Q3JNN4</accession>
<proteinExistence type="predicted"/>
<dbReference type="HOGENOM" id="CLU_532849_0_0_4"/>
<dbReference type="EnsemblBacteria" id="ABA49903">
    <property type="protein sequence ID" value="ABA49903"/>
    <property type="gene ID" value="BURPS1710b_3448"/>
</dbReference>
<evidence type="ECO:0000313" key="2">
    <source>
        <dbReference type="EMBL" id="ABA49903.1"/>
    </source>
</evidence>
<dbReference type="AlphaFoldDB" id="Q3JNN4"/>
<dbReference type="EMBL" id="CP000124">
    <property type="protein sequence ID" value="ABA49903.1"/>
    <property type="molecule type" value="Genomic_DNA"/>
</dbReference>
<organism evidence="2 3">
    <name type="scientific">Burkholderia pseudomallei (strain 1710b)</name>
    <dbReference type="NCBI Taxonomy" id="320372"/>
    <lineage>
        <taxon>Bacteria</taxon>
        <taxon>Pseudomonadati</taxon>
        <taxon>Pseudomonadota</taxon>
        <taxon>Betaproteobacteria</taxon>
        <taxon>Burkholderiales</taxon>
        <taxon>Burkholderiaceae</taxon>
        <taxon>Burkholderia</taxon>
        <taxon>pseudomallei group</taxon>
    </lineage>
</organism>
<feature type="compositionally biased region" description="Basic residues" evidence="1">
    <location>
        <begin position="498"/>
        <end position="511"/>
    </location>
</feature>
<name>Q3JNN4_BURP1</name>
<gene>
    <name evidence="2" type="ordered locus">BURPS1710b_3448</name>
</gene>
<reference evidence="2 3" key="1">
    <citation type="submission" date="2005-09" db="EMBL/GenBank/DDBJ databases">
        <authorList>
            <person name="Woods D.E."/>
            <person name="Nierman W.C."/>
        </authorList>
    </citation>
    <scope>NUCLEOTIDE SEQUENCE [LARGE SCALE GENOMIC DNA]</scope>
    <source>
        <strain evidence="2 3">1710b</strain>
    </source>
</reference>
<feature type="region of interest" description="Disordered" evidence="1">
    <location>
        <begin position="461"/>
        <end position="511"/>
    </location>
</feature>
<dbReference type="Proteomes" id="UP000002700">
    <property type="component" value="Chromosome I"/>
</dbReference>
<evidence type="ECO:0000313" key="3">
    <source>
        <dbReference type="Proteomes" id="UP000002700"/>
    </source>
</evidence>
<dbReference type="KEGG" id="bpm:BURPS1710b_3448"/>
<evidence type="ECO:0000256" key="1">
    <source>
        <dbReference type="SAM" id="MobiDB-lite"/>
    </source>
</evidence>
<protein>
    <submittedName>
        <fullName evidence="2">Uncharacterized protein</fullName>
    </submittedName>
</protein>
<feature type="compositionally biased region" description="Basic residues" evidence="1">
    <location>
        <begin position="470"/>
        <end position="485"/>
    </location>
</feature>